<dbReference type="Gene3D" id="3.40.50.2300">
    <property type="match status" value="1"/>
</dbReference>
<dbReference type="RefSeq" id="WP_408131587.1">
    <property type="nucleotide sequence ID" value="NZ_JAQQDH010000018.1"/>
</dbReference>
<feature type="domain" description="Response regulatory" evidence="3">
    <location>
        <begin position="25"/>
        <end position="141"/>
    </location>
</feature>
<evidence type="ECO:0000313" key="4">
    <source>
        <dbReference type="EMBL" id="MFM0448301.1"/>
    </source>
</evidence>
<name>A0ABW9CB82_9BURK</name>
<dbReference type="PROSITE" id="PS50110">
    <property type="entry name" value="RESPONSE_REGULATORY"/>
    <property type="match status" value="1"/>
</dbReference>
<evidence type="ECO:0000313" key="5">
    <source>
        <dbReference type="Proteomes" id="UP001629288"/>
    </source>
</evidence>
<sequence>MALFPRGVRWTPRTLPPQRATQRRRLLVVDDHLPSAEAISAALSIAGYNVQFIQGGHAVISVVRAWIPEIAVLDINMPEIDGFAVARELRKHEPTHAILIVAFTAQDESTIRADGIAAGFDAYCQKGCAPESLLHLLEEIALRPV</sequence>
<dbReference type="EMBL" id="JAQQDH010000018">
    <property type="protein sequence ID" value="MFM0448301.1"/>
    <property type="molecule type" value="Genomic_DNA"/>
</dbReference>
<gene>
    <name evidence="4" type="ORF">PQR00_32415</name>
</gene>
<feature type="modified residue" description="4-aspartylphosphate" evidence="2">
    <location>
        <position position="74"/>
    </location>
</feature>
<dbReference type="SMART" id="SM00448">
    <property type="entry name" value="REC"/>
    <property type="match status" value="1"/>
</dbReference>
<dbReference type="Pfam" id="PF00072">
    <property type="entry name" value="Response_reg"/>
    <property type="match status" value="1"/>
</dbReference>
<dbReference type="PANTHER" id="PTHR44591">
    <property type="entry name" value="STRESS RESPONSE REGULATOR PROTEIN 1"/>
    <property type="match status" value="1"/>
</dbReference>
<dbReference type="SUPFAM" id="SSF52172">
    <property type="entry name" value="CheY-like"/>
    <property type="match status" value="1"/>
</dbReference>
<evidence type="ECO:0000259" key="3">
    <source>
        <dbReference type="PROSITE" id="PS50110"/>
    </source>
</evidence>
<keyword evidence="5" id="KW-1185">Reference proteome</keyword>
<evidence type="ECO:0000256" key="2">
    <source>
        <dbReference type="PROSITE-ProRule" id="PRU00169"/>
    </source>
</evidence>
<dbReference type="Proteomes" id="UP001629288">
    <property type="component" value="Unassembled WGS sequence"/>
</dbReference>
<dbReference type="PANTHER" id="PTHR44591:SF3">
    <property type="entry name" value="RESPONSE REGULATORY DOMAIN-CONTAINING PROTEIN"/>
    <property type="match status" value="1"/>
</dbReference>
<accession>A0ABW9CB82</accession>
<proteinExistence type="predicted"/>
<protein>
    <submittedName>
        <fullName evidence="4">Response regulator</fullName>
    </submittedName>
</protein>
<dbReference type="InterPro" id="IPR050595">
    <property type="entry name" value="Bact_response_regulator"/>
</dbReference>
<comment type="caution">
    <text evidence="4">The sequence shown here is derived from an EMBL/GenBank/DDBJ whole genome shotgun (WGS) entry which is preliminary data.</text>
</comment>
<dbReference type="InterPro" id="IPR001789">
    <property type="entry name" value="Sig_transdc_resp-reg_receiver"/>
</dbReference>
<keyword evidence="1 2" id="KW-0597">Phosphoprotein</keyword>
<dbReference type="InterPro" id="IPR011006">
    <property type="entry name" value="CheY-like_superfamily"/>
</dbReference>
<reference evidence="4 5" key="1">
    <citation type="journal article" date="2024" name="Chem. Sci.">
        <title>Discovery of megapolipeptins by genome mining of a Burkholderiales bacteria collection.</title>
        <authorList>
            <person name="Paulo B.S."/>
            <person name="Recchia M.J.J."/>
            <person name="Lee S."/>
            <person name="Fergusson C.H."/>
            <person name="Romanowski S.B."/>
            <person name="Hernandez A."/>
            <person name="Krull N."/>
            <person name="Liu D.Y."/>
            <person name="Cavanagh H."/>
            <person name="Bos A."/>
            <person name="Gray C.A."/>
            <person name="Murphy B.T."/>
            <person name="Linington R.G."/>
            <person name="Eustaquio A.S."/>
        </authorList>
    </citation>
    <scope>NUCLEOTIDE SEQUENCE [LARGE SCALE GENOMIC DNA]</scope>
    <source>
        <strain evidence="4 5">RL17-379-BIB-C</strain>
    </source>
</reference>
<organism evidence="4 5">
    <name type="scientific">Paraburkholderia strydomiana</name>
    <dbReference type="NCBI Taxonomy" id="1245417"/>
    <lineage>
        <taxon>Bacteria</taxon>
        <taxon>Pseudomonadati</taxon>
        <taxon>Pseudomonadota</taxon>
        <taxon>Betaproteobacteria</taxon>
        <taxon>Burkholderiales</taxon>
        <taxon>Burkholderiaceae</taxon>
        <taxon>Paraburkholderia</taxon>
    </lineage>
</organism>
<evidence type="ECO:0000256" key="1">
    <source>
        <dbReference type="ARBA" id="ARBA00022553"/>
    </source>
</evidence>